<reference evidence="3" key="1">
    <citation type="submission" date="2019-06" db="EMBL/GenBank/DDBJ databases">
        <title>The complete genome of Emcibacter congregatus ZYLT.</title>
        <authorList>
            <person name="Zhao Z."/>
        </authorList>
    </citation>
    <scope>NUCLEOTIDE SEQUENCE [LARGE SCALE GENOMIC DNA]</scope>
    <source>
        <strain evidence="3">MCCC 1A06723</strain>
    </source>
</reference>
<dbReference type="OrthoDB" id="7614457at2"/>
<dbReference type="RefSeq" id="WP_139940187.1">
    <property type="nucleotide sequence ID" value="NZ_JBHSYP010000008.1"/>
</dbReference>
<evidence type="ECO:0000313" key="2">
    <source>
        <dbReference type="EMBL" id="TPD60627.1"/>
    </source>
</evidence>
<dbReference type="Proteomes" id="UP000319148">
    <property type="component" value="Unassembled WGS sequence"/>
</dbReference>
<comment type="caution">
    <text evidence="2">The sequence shown here is derived from an EMBL/GenBank/DDBJ whole genome shotgun (WGS) entry which is preliminary data.</text>
</comment>
<evidence type="ECO:0000256" key="1">
    <source>
        <dbReference type="SAM" id="SignalP"/>
    </source>
</evidence>
<dbReference type="AlphaFoldDB" id="A0A501PKK0"/>
<dbReference type="CDD" id="cd16329">
    <property type="entry name" value="LolA_like"/>
    <property type="match status" value="1"/>
</dbReference>
<evidence type="ECO:0000313" key="3">
    <source>
        <dbReference type="Proteomes" id="UP000319148"/>
    </source>
</evidence>
<keyword evidence="3" id="KW-1185">Reference proteome</keyword>
<name>A0A501PKK0_9PROT</name>
<feature type="chain" id="PRO_5021234272" evidence="1">
    <location>
        <begin position="26"/>
        <end position="470"/>
    </location>
</feature>
<sequence length="470" mass="54226">MKQTTFRMAAMGALVSALSLTMANAEEKWVEDWKAYAAQTGEQKHAEWVKLISDPEAVKLAKEWAELRGYTASSLVAKADLPADLKPGLVINKDNISQYPWLKDYMPKAIMDRLQSGDWFQWKEIVIVPTNSYYMQRGVMEETREAVKEGRTFTATPEGNLLTGEGKHALATQGALPFIHPKNGLELNWQFVAHGVSIDNLAFKPVKFDVCDSSNNLEREYEGALWWQKFHGRKDYPPYGSVPNTENIVEGGGMYFLKPFDVRGLAAVRLRYAEADRDDDFRVFIPGLRRTRVLAGSDGQDPMAAGLEITWDEWRGYWLKTDPKSFEYNLVGEGFILAQPETGHVYDPATRSENGCQMDRVELELRPVWILEIDDKEGNYQYSKRRIYIDKENYYLQHEEMYDRRGNLWRVWDDVRDFDPKTGQAMWKTVVEWNPISNRLTHLDMTSSWGTVDEEPSSAIFDIDHLRDYR</sequence>
<organism evidence="2 3">
    <name type="scientific">Emcibacter nanhaiensis</name>
    <dbReference type="NCBI Taxonomy" id="1505037"/>
    <lineage>
        <taxon>Bacteria</taxon>
        <taxon>Pseudomonadati</taxon>
        <taxon>Pseudomonadota</taxon>
        <taxon>Alphaproteobacteria</taxon>
        <taxon>Emcibacterales</taxon>
        <taxon>Emcibacteraceae</taxon>
        <taxon>Emcibacter</taxon>
    </lineage>
</organism>
<dbReference type="EMBL" id="VFIY01000006">
    <property type="protein sequence ID" value="TPD60627.1"/>
    <property type="molecule type" value="Genomic_DNA"/>
</dbReference>
<proteinExistence type="predicted"/>
<dbReference type="Pfam" id="PF07044">
    <property type="entry name" value="DUF1329"/>
    <property type="match status" value="1"/>
</dbReference>
<dbReference type="Gene3D" id="2.50.20.10">
    <property type="entry name" value="Lipoprotein localisation LolA/LolB/LppX"/>
    <property type="match status" value="1"/>
</dbReference>
<protein>
    <submittedName>
        <fullName evidence="2">Outer membrane lipoprotein-sorting protein</fullName>
    </submittedName>
</protein>
<accession>A0A501PKK0</accession>
<keyword evidence="2" id="KW-0449">Lipoprotein</keyword>
<gene>
    <name evidence="2" type="ORF">FIV46_07830</name>
</gene>
<feature type="signal peptide" evidence="1">
    <location>
        <begin position="1"/>
        <end position="25"/>
    </location>
</feature>
<keyword evidence="1" id="KW-0732">Signal</keyword>
<dbReference type="InterPro" id="IPR010752">
    <property type="entry name" value="DUF1329"/>
</dbReference>